<dbReference type="EMBL" id="JAASRM010000001">
    <property type="protein sequence ID" value="NIK86782.1"/>
    <property type="molecule type" value="Genomic_DNA"/>
</dbReference>
<dbReference type="InterPro" id="IPR053728">
    <property type="entry name" value="Alginate_Permeability_Chnl"/>
</dbReference>
<dbReference type="RefSeq" id="WP_208414154.1">
    <property type="nucleotide sequence ID" value="NZ_BAAADC010000001.1"/>
</dbReference>
<feature type="domain" description="Alginate export" evidence="1">
    <location>
        <begin position="35"/>
        <end position="422"/>
    </location>
</feature>
<evidence type="ECO:0000313" key="3">
    <source>
        <dbReference type="Proteomes" id="UP000570514"/>
    </source>
</evidence>
<evidence type="ECO:0000259" key="1">
    <source>
        <dbReference type="Pfam" id="PF13372"/>
    </source>
</evidence>
<sequence length="428" mass="47147">MNRWQEDWSVLADPSVPRQSLDTLKYIPLGDAKTYLSLGAGLRLRYESNDAPNFGVGDTRSQSYVISRLEAHADLRLSQGVQVFVQLDSAFAPGKARMTPVDQNRLDLEQGFVALVEPVGAGTLRLRAGRQQFAFDLQRFVSLRDGPNVRQSYDALWANYEIGSWRFISFFSHPVQNRDSAAFDDSSNAHLSYGGLRGEYEFGPGSVALYYSQYRRDGAVLGSLKGSERRNIWDLRSAGAVSGWDWDVEGMLQSGHLAEHPINAWAIGSRAGYRFSKAVWQPRLGLQADAASGDKNPNDGKIGSFNPLFPNGYYVALAGYTGYTNFIHLKPSLTLKPRSDVSLMLAGAMQWRQTTADAVYTQPMNPVAGTAGRGSAYTGTYYQARMDWQISGQLSAAVEAVRFSAGEAIRQAGGRPSNYIGVEFKSGW</sequence>
<gene>
    <name evidence="2" type="ORF">FHS83_000100</name>
</gene>
<keyword evidence="3" id="KW-1185">Reference proteome</keyword>
<reference evidence="2 3" key="1">
    <citation type="submission" date="2020-03" db="EMBL/GenBank/DDBJ databases">
        <title>Genomic Encyclopedia of Type Strains, Phase IV (KMG-IV): sequencing the most valuable type-strain genomes for metagenomic binning, comparative biology and taxonomic classification.</title>
        <authorList>
            <person name="Goeker M."/>
        </authorList>
    </citation>
    <scope>NUCLEOTIDE SEQUENCE [LARGE SCALE GENOMIC DNA]</scope>
    <source>
        <strain evidence="2 3">DSM 19867</strain>
    </source>
</reference>
<dbReference type="Gene3D" id="2.40.160.100">
    <property type="match status" value="1"/>
</dbReference>
<comment type="caution">
    <text evidence="2">The sequence shown here is derived from an EMBL/GenBank/DDBJ whole genome shotgun (WGS) entry which is preliminary data.</text>
</comment>
<accession>A0A846MUJ0</accession>
<dbReference type="SUPFAM" id="SSF56935">
    <property type="entry name" value="Porins"/>
    <property type="match status" value="1"/>
</dbReference>
<dbReference type="Pfam" id="PF13372">
    <property type="entry name" value="Alginate_exp"/>
    <property type="match status" value="1"/>
</dbReference>
<dbReference type="AlphaFoldDB" id="A0A846MUJ0"/>
<dbReference type="InterPro" id="IPR025388">
    <property type="entry name" value="Alginate_export_dom"/>
</dbReference>
<organism evidence="2 3">
    <name type="scientific">Rhizomicrobium palustre</name>
    <dbReference type="NCBI Taxonomy" id="189966"/>
    <lineage>
        <taxon>Bacteria</taxon>
        <taxon>Pseudomonadati</taxon>
        <taxon>Pseudomonadota</taxon>
        <taxon>Alphaproteobacteria</taxon>
        <taxon>Micropepsales</taxon>
        <taxon>Micropepsaceae</taxon>
        <taxon>Rhizomicrobium</taxon>
    </lineage>
</organism>
<proteinExistence type="predicted"/>
<dbReference type="Proteomes" id="UP000570514">
    <property type="component" value="Unassembled WGS sequence"/>
</dbReference>
<evidence type="ECO:0000313" key="2">
    <source>
        <dbReference type="EMBL" id="NIK86782.1"/>
    </source>
</evidence>
<name>A0A846MUJ0_9PROT</name>
<protein>
    <recommendedName>
        <fullName evidence="1">Alginate export domain-containing protein</fullName>
    </recommendedName>
</protein>